<protein>
    <submittedName>
        <fullName evidence="3">Uncharacterized protein</fullName>
    </submittedName>
</protein>
<dbReference type="GeneID" id="128314289"/>
<proteinExistence type="predicted"/>
<gene>
    <name evidence="3" type="primary">LOC128314289</name>
</gene>
<dbReference type="Proteomes" id="UP001652583">
    <property type="component" value="Chromosome B1"/>
</dbReference>
<dbReference type="RefSeq" id="XP_053072159.1">
    <property type="nucleotide sequence ID" value="XM_053216184.1"/>
</dbReference>
<reference evidence="3" key="1">
    <citation type="submission" date="2025-08" db="UniProtKB">
        <authorList>
            <consortium name="RefSeq"/>
        </authorList>
    </citation>
    <scope>IDENTIFICATION</scope>
    <source>
        <tissue evidence="3">Blood</tissue>
    </source>
</reference>
<feature type="region of interest" description="Disordered" evidence="1">
    <location>
        <begin position="123"/>
        <end position="164"/>
    </location>
</feature>
<accession>A0ABM3PKF0</accession>
<sequence length="164" mass="16310">MSPEARAPDTLLCAVSSPEGTGAGTRVPSEACGSATSSSDRCPLSSAHARPARETHGGLTPDPPGHQAHGATRRPRPDRALLCPRAARGCPRCATARGPSPGPAALGTGRCACRGRRSPCTVGPCPRTGGPGAPLSSSIPMGGRLLPAWPPSAGAALQSPESGL</sequence>
<keyword evidence="2" id="KW-1185">Reference proteome</keyword>
<evidence type="ECO:0000313" key="3">
    <source>
        <dbReference type="RefSeq" id="XP_053072159.1"/>
    </source>
</evidence>
<evidence type="ECO:0000313" key="2">
    <source>
        <dbReference type="Proteomes" id="UP001652583"/>
    </source>
</evidence>
<evidence type="ECO:0000256" key="1">
    <source>
        <dbReference type="SAM" id="MobiDB-lite"/>
    </source>
</evidence>
<name>A0ABM3PKF0_ACIJB</name>
<feature type="region of interest" description="Disordered" evidence="1">
    <location>
        <begin position="1"/>
        <end position="78"/>
    </location>
</feature>
<organism evidence="2 3">
    <name type="scientific">Acinonyx jubatus</name>
    <name type="common">Cheetah</name>
    <dbReference type="NCBI Taxonomy" id="32536"/>
    <lineage>
        <taxon>Eukaryota</taxon>
        <taxon>Metazoa</taxon>
        <taxon>Chordata</taxon>
        <taxon>Craniata</taxon>
        <taxon>Vertebrata</taxon>
        <taxon>Euteleostomi</taxon>
        <taxon>Mammalia</taxon>
        <taxon>Eutheria</taxon>
        <taxon>Laurasiatheria</taxon>
        <taxon>Carnivora</taxon>
        <taxon>Feliformia</taxon>
        <taxon>Felidae</taxon>
        <taxon>Felinae</taxon>
        <taxon>Acinonyx</taxon>
    </lineage>
</organism>